<accession>A0ABY4FRD4</accession>
<dbReference type="PANTHER" id="PTHR11895">
    <property type="entry name" value="TRANSAMIDASE"/>
    <property type="match status" value="1"/>
</dbReference>
<dbReference type="InterPro" id="IPR036928">
    <property type="entry name" value="AS_sf"/>
</dbReference>
<protein>
    <submittedName>
        <fullName evidence="3">Amidase</fullName>
    </submittedName>
</protein>
<evidence type="ECO:0000313" key="4">
    <source>
        <dbReference type="Proteomes" id="UP000831786"/>
    </source>
</evidence>
<reference evidence="3 4" key="1">
    <citation type="submission" date="2022-04" db="EMBL/GenBank/DDBJ databases">
        <title>Leucobacter sp. isolated from rhizosphere of garlic.</title>
        <authorList>
            <person name="Won M."/>
            <person name="Lee C.-M."/>
            <person name="Woen H.-Y."/>
            <person name="Kwon S.-W."/>
        </authorList>
    </citation>
    <scope>NUCLEOTIDE SEQUENCE [LARGE SCALE GENOMIC DNA]</scope>
    <source>
        <strain evidence="3 4">H21R-40</strain>
    </source>
</reference>
<dbReference type="EMBL" id="CP095045">
    <property type="protein sequence ID" value="UOQ58822.1"/>
    <property type="molecule type" value="Genomic_DNA"/>
</dbReference>
<dbReference type="Pfam" id="PF01425">
    <property type="entry name" value="Amidase"/>
    <property type="match status" value="1"/>
</dbReference>
<dbReference type="PANTHER" id="PTHR11895:SF7">
    <property type="entry name" value="GLUTAMYL-TRNA(GLN) AMIDOTRANSFERASE SUBUNIT A, MITOCHONDRIAL"/>
    <property type="match status" value="1"/>
</dbReference>
<dbReference type="InterPro" id="IPR000120">
    <property type="entry name" value="Amidase"/>
</dbReference>
<evidence type="ECO:0000256" key="1">
    <source>
        <dbReference type="ARBA" id="ARBA00009199"/>
    </source>
</evidence>
<dbReference type="RefSeq" id="WP_244729968.1">
    <property type="nucleotide sequence ID" value="NZ_CP095045.1"/>
</dbReference>
<dbReference type="InterPro" id="IPR020556">
    <property type="entry name" value="Amidase_CS"/>
</dbReference>
<dbReference type="Gene3D" id="3.90.1300.10">
    <property type="entry name" value="Amidase signature (AS) domain"/>
    <property type="match status" value="1"/>
</dbReference>
<evidence type="ECO:0000259" key="2">
    <source>
        <dbReference type="Pfam" id="PF01425"/>
    </source>
</evidence>
<proteinExistence type="inferred from homology"/>
<evidence type="ECO:0000313" key="3">
    <source>
        <dbReference type="EMBL" id="UOQ58822.1"/>
    </source>
</evidence>
<comment type="similarity">
    <text evidence="1">Belongs to the amidase family.</text>
</comment>
<dbReference type="Proteomes" id="UP000831786">
    <property type="component" value="Chromosome"/>
</dbReference>
<gene>
    <name evidence="3" type="ORF">MUN78_01085</name>
</gene>
<dbReference type="PROSITE" id="PS00571">
    <property type="entry name" value="AMIDASES"/>
    <property type="match status" value="1"/>
</dbReference>
<name>A0ABY4FRD4_9MICO</name>
<dbReference type="SUPFAM" id="SSF75304">
    <property type="entry name" value="Amidase signature (AS) enzymes"/>
    <property type="match status" value="1"/>
</dbReference>
<feature type="domain" description="Amidase" evidence="2">
    <location>
        <begin position="24"/>
        <end position="447"/>
    </location>
</feature>
<keyword evidence="4" id="KW-1185">Reference proteome</keyword>
<sequence>MISPTSSALEIAAAIRSGAVGAVEVAEMYLAEIDRRNDAINAIVWLDREDVLRRARASEARVRAGDAARPFEGVPIPVKDLSSVAGQPNTMSSLSIPERPATETEIDVRLLEDAGFVLMGRSNSPEFGPLTASENARHGKTRNPWNLEFTSGGSSGGASAAVAGGLAPIGHASDGGGSIRVPSSVTGLVGLKPSRGRVPAEVRGWEHSTTSGVIARTVADSATALDVLSPFDPLAWYSAPAPARPFAREVGADPGRLRIGLLLESPSGLPVDEVNAEAARQAAAALEALGHIVEPVSPFLFSPEAGKGFVDLVISASVYASPYEDVELVDPYIRYRIEQAKTFHSGEYAALAGLLQWETRQVNAQFGRDFDLLLTPTMAVATPRVGVVYDEANETPDAPRLTEARQVTFTAWANIAGLPAISLPVHEADGLPVGAQLVAGPFDEASLIRVASQLEPVFGWDTRIAPGAGEGPRP</sequence>
<organism evidence="3 4">
    <name type="scientific">Leucobacter allii</name>
    <dbReference type="NCBI Taxonomy" id="2932247"/>
    <lineage>
        <taxon>Bacteria</taxon>
        <taxon>Bacillati</taxon>
        <taxon>Actinomycetota</taxon>
        <taxon>Actinomycetes</taxon>
        <taxon>Micrococcales</taxon>
        <taxon>Microbacteriaceae</taxon>
        <taxon>Leucobacter</taxon>
    </lineage>
</organism>
<dbReference type="InterPro" id="IPR023631">
    <property type="entry name" value="Amidase_dom"/>
</dbReference>